<keyword evidence="1" id="KW-0812">Transmembrane</keyword>
<name>A0A1F6FT80_9BACT</name>
<evidence type="ECO:0000313" key="3">
    <source>
        <dbReference type="Proteomes" id="UP000179230"/>
    </source>
</evidence>
<evidence type="ECO:0000313" key="2">
    <source>
        <dbReference type="EMBL" id="OGG89073.1"/>
    </source>
</evidence>
<feature type="transmembrane region" description="Helical" evidence="1">
    <location>
        <begin position="105"/>
        <end position="124"/>
    </location>
</feature>
<keyword evidence="1" id="KW-1133">Transmembrane helix</keyword>
<gene>
    <name evidence="2" type="ORF">A2592_02235</name>
</gene>
<comment type="caution">
    <text evidence="2">The sequence shown here is derived from an EMBL/GenBank/DDBJ whole genome shotgun (WGS) entry which is preliminary data.</text>
</comment>
<proteinExistence type="predicted"/>
<organism evidence="2 3">
    <name type="scientific">Candidatus Kaiserbacteria bacterium RIFOXYD1_FULL_42_15</name>
    <dbReference type="NCBI Taxonomy" id="1798532"/>
    <lineage>
        <taxon>Bacteria</taxon>
        <taxon>Candidatus Kaiseribacteriota</taxon>
    </lineage>
</organism>
<protein>
    <submittedName>
        <fullName evidence="2">Uncharacterized protein</fullName>
    </submittedName>
</protein>
<evidence type="ECO:0000256" key="1">
    <source>
        <dbReference type="SAM" id="Phobius"/>
    </source>
</evidence>
<sequence length="142" mass="16036">MMDKTQIENFLKANGVTHTAKEEEIRSVLLSASFNNNEVDTALLILRENIKNKETHVDTLHKVFHSDDRLEPVEINSLLGITVNFTNGDISDIIQNRRKFNTPSVLAVVFLSVLIVLVGLVFMIHQNKVGPFYETSILSETK</sequence>
<dbReference type="EMBL" id="MFMT01000007">
    <property type="protein sequence ID" value="OGG89073.1"/>
    <property type="molecule type" value="Genomic_DNA"/>
</dbReference>
<dbReference type="Proteomes" id="UP000179230">
    <property type="component" value="Unassembled WGS sequence"/>
</dbReference>
<keyword evidence="1" id="KW-0472">Membrane</keyword>
<dbReference type="AlphaFoldDB" id="A0A1F6FT80"/>
<reference evidence="2 3" key="1">
    <citation type="journal article" date="2016" name="Nat. Commun.">
        <title>Thousands of microbial genomes shed light on interconnected biogeochemical processes in an aquifer system.</title>
        <authorList>
            <person name="Anantharaman K."/>
            <person name="Brown C.T."/>
            <person name="Hug L.A."/>
            <person name="Sharon I."/>
            <person name="Castelle C.J."/>
            <person name="Probst A.J."/>
            <person name="Thomas B.C."/>
            <person name="Singh A."/>
            <person name="Wilkins M.J."/>
            <person name="Karaoz U."/>
            <person name="Brodie E.L."/>
            <person name="Williams K.H."/>
            <person name="Hubbard S.S."/>
            <person name="Banfield J.F."/>
        </authorList>
    </citation>
    <scope>NUCLEOTIDE SEQUENCE [LARGE SCALE GENOMIC DNA]</scope>
</reference>
<accession>A0A1F6FT80</accession>